<protein>
    <submittedName>
        <fullName evidence="10">Multicopper oxidase</fullName>
    </submittedName>
</protein>
<dbReference type="GO" id="GO:0005507">
    <property type="term" value="F:copper ion binding"/>
    <property type="evidence" value="ECO:0007669"/>
    <property type="project" value="InterPro"/>
</dbReference>
<dbReference type="CDD" id="cd13880">
    <property type="entry name" value="CuRO_2_MaLCC_like"/>
    <property type="match status" value="1"/>
</dbReference>
<evidence type="ECO:0000256" key="2">
    <source>
        <dbReference type="ARBA" id="ARBA00022723"/>
    </source>
</evidence>
<dbReference type="SUPFAM" id="SSF49503">
    <property type="entry name" value="Cupredoxins"/>
    <property type="match status" value="3"/>
</dbReference>
<dbReference type="Pfam" id="PF07732">
    <property type="entry name" value="Cu-oxidase_3"/>
    <property type="match status" value="1"/>
</dbReference>
<evidence type="ECO:0000259" key="9">
    <source>
        <dbReference type="Pfam" id="PF07732"/>
    </source>
</evidence>
<dbReference type="InterPro" id="IPR011706">
    <property type="entry name" value="Cu-oxidase_C"/>
</dbReference>
<dbReference type="OrthoDB" id="2121828at2759"/>
<evidence type="ECO:0000256" key="1">
    <source>
        <dbReference type="ARBA" id="ARBA00010609"/>
    </source>
</evidence>
<feature type="domain" description="Plastocyanin-like" evidence="8">
    <location>
        <begin position="465"/>
        <end position="569"/>
    </location>
</feature>
<dbReference type="FunFam" id="2.60.40.420:FF:000038">
    <property type="entry name" value="Extracellular dihydrogeodin oxidase/laccase"/>
    <property type="match status" value="1"/>
</dbReference>
<dbReference type="CDD" id="cd13854">
    <property type="entry name" value="CuRO_1_MaLCC_like"/>
    <property type="match status" value="1"/>
</dbReference>
<dbReference type="InterPro" id="IPR001117">
    <property type="entry name" value="Cu-oxidase_2nd"/>
</dbReference>
<gene>
    <name evidence="10" type="ORF">K402DRAFT_385635</name>
</gene>
<dbReference type="InterPro" id="IPR011707">
    <property type="entry name" value="Cu-oxidase-like_N"/>
</dbReference>
<feature type="domain" description="Plastocyanin-like" evidence="9">
    <location>
        <begin position="107"/>
        <end position="221"/>
    </location>
</feature>
<evidence type="ECO:0000259" key="7">
    <source>
        <dbReference type="Pfam" id="PF00394"/>
    </source>
</evidence>
<dbReference type="AlphaFoldDB" id="A0A6G1GM96"/>
<keyword evidence="5" id="KW-0186">Copper</keyword>
<accession>A0A6G1GM96</accession>
<dbReference type="Gene3D" id="2.60.40.420">
    <property type="entry name" value="Cupredoxins - blue copper proteins"/>
    <property type="match status" value="3"/>
</dbReference>
<sequence>MCQTYKTSYPASRVSSACKCLSVKTSTATVTVTAATATRTTSALVTATSTKTCAAIAVPTASTIPGCVPCEGQPGSDPDTWCGLDINTNYYKEVPKTCRIKYFTLNIQNITVAPDGVERMGLVVNGGTPGPAIEASWGDTVVVKINNEMPDNGTSIHFHGVRQNYTNMHDGVVAITQCPIAPGDTATYQWVAEQYGTSWYHSHFALQAWEGVVGPMIIHGPHSAEYDTDAGMVMLADWNHRTIDSLYQIAERQGPRVLDNGLINGKNIWNGTTGVVGERFELPTKFQKGKKYLLRVVNTSLQSTFKFYLDGHTFTVISTDFTPIVPYQTKILNINIGERYNLVVEADQPVGDYFMRSDNQNACAGLIQALDIKGIVRYEGSAGVTPTSTAWNYTSECVDEPLASLVPIVPINAGTSDISSLKDVTISQNSAGLFKWFLSGTTFMSHPETPTLLGLYENGTAPTFSGDLIIDLPDKNKWVYLIIETRVPLPHPIHLHGHDFHVLAQGRGTYDSATVPLNLVNPARRDTSIVPGGGYQVIAFETDNPGAWLMHCHVGWHTSMGFAIQFVEMASEIPKILDSTCQLEGTCANWAKYVEENNIHIEDSGV</sequence>
<dbReference type="Proteomes" id="UP000800041">
    <property type="component" value="Unassembled WGS sequence"/>
</dbReference>
<dbReference type="Pfam" id="PF00394">
    <property type="entry name" value="Cu-oxidase"/>
    <property type="match status" value="1"/>
</dbReference>
<keyword evidence="4" id="KW-0560">Oxidoreductase</keyword>
<dbReference type="GO" id="GO:0016491">
    <property type="term" value="F:oxidoreductase activity"/>
    <property type="evidence" value="ECO:0007669"/>
    <property type="project" value="UniProtKB-KW"/>
</dbReference>
<keyword evidence="3" id="KW-0677">Repeat</keyword>
<evidence type="ECO:0000256" key="6">
    <source>
        <dbReference type="ARBA" id="ARBA00023180"/>
    </source>
</evidence>
<keyword evidence="6" id="KW-0325">Glycoprotein</keyword>
<dbReference type="InterPro" id="IPR008972">
    <property type="entry name" value="Cupredoxin"/>
</dbReference>
<proteinExistence type="inferred from homology"/>
<name>A0A6G1GM96_9PEZI</name>
<feature type="domain" description="Plastocyanin-like" evidence="7">
    <location>
        <begin position="232"/>
        <end position="366"/>
    </location>
</feature>
<dbReference type="Pfam" id="PF07731">
    <property type="entry name" value="Cu-oxidase_2"/>
    <property type="match status" value="1"/>
</dbReference>
<comment type="similarity">
    <text evidence="1">Belongs to the multicopper oxidase family.</text>
</comment>
<evidence type="ECO:0000313" key="10">
    <source>
        <dbReference type="EMBL" id="KAF1981848.1"/>
    </source>
</evidence>
<evidence type="ECO:0000259" key="8">
    <source>
        <dbReference type="Pfam" id="PF07731"/>
    </source>
</evidence>
<evidence type="ECO:0000313" key="11">
    <source>
        <dbReference type="Proteomes" id="UP000800041"/>
    </source>
</evidence>
<keyword evidence="11" id="KW-1185">Reference proteome</keyword>
<reference evidence="10" key="1">
    <citation type="journal article" date="2020" name="Stud. Mycol.">
        <title>101 Dothideomycetes genomes: a test case for predicting lifestyles and emergence of pathogens.</title>
        <authorList>
            <person name="Haridas S."/>
            <person name="Albert R."/>
            <person name="Binder M."/>
            <person name="Bloem J."/>
            <person name="Labutti K."/>
            <person name="Salamov A."/>
            <person name="Andreopoulos B."/>
            <person name="Baker S."/>
            <person name="Barry K."/>
            <person name="Bills G."/>
            <person name="Bluhm B."/>
            <person name="Cannon C."/>
            <person name="Castanera R."/>
            <person name="Culley D."/>
            <person name="Daum C."/>
            <person name="Ezra D."/>
            <person name="Gonzalez J."/>
            <person name="Henrissat B."/>
            <person name="Kuo A."/>
            <person name="Liang C."/>
            <person name="Lipzen A."/>
            <person name="Lutzoni F."/>
            <person name="Magnuson J."/>
            <person name="Mondo S."/>
            <person name="Nolan M."/>
            <person name="Ohm R."/>
            <person name="Pangilinan J."/>
            <person name="Park H.-J."/>
            <person name="Ramirez L."/>
            <person name="Alfaro M."/>
            <person name="Sun H."/>
            <person name="Tritt A."/>
            <person name="Yoshinaga Y."/>
            <person name="Zwiers L.-H."/>
            <person name="Turgeon B."/>
            <person name="Goodwin S."/>
            <person name="Spatafora J."/>
            <person name="Crous P."/>
            <person name="Grigoriev I."/>
        </authorList>
    </citation>
    <scope>NUCLEOTIDE SEQUENCE</scope>
    <source>
        <strain evidence="10">CBS 113979</strain>
    </source>
</reference>
<organism evidence="10 11">
    <name type="scientific">Aulographum hederae CBS 113979</name>
    <dbReference type="NCBI Taxonomy" id="1176131"/>
    <lineage>
        <taxon>Eukaryota</taxon>
        <taxon>Fungi</taxon>
        <taxon>Dikarya</taxon>
        <taxon>Ascomycota</taxon>
        <taxon>Pezizomycotina</taxon>
        <taxon>Dothideomycetes</taxon>
        <taxon>Pleosporomycetidae</taxon>
        <taxon>Aulographales</taxon>
        <taxon>Aulographaceae</taxon>
    </lineage>
</organism>
<dbReference type="InterPro" id="IPR045087">
    <property type="entry name" value="Cu-oxidase_fam"/>
</dbReference>
<dbReference type="EMBL" id="ML977192">
    <property type="protein sequence ID" value="KAF1981848.1"/>
    <property type="molecule type" value="Genomic_DNA"/>
</dbReference>
<evidence type="ECO:0000256" key="5">
    <source>
        <dbReference type="ARBA" id="ARBA00023008"/>
    </source>
</evidence>
<keyword evidence="2" id="KW-0479">Metal-binding</keyword>
<dbReference type="CDD" id="cd13901">
    <property type="entry name" value="CuRO_3_MaLCC_like"/>
    <property type="match status" value="1"/>
</dbReference>
<dbReference type="PANTHER" id="PTHR11709">
    <property type="entry name" value="MULTI-COPPER OXIDASE"/>
    <property type="match status" value="1"/>
</dbReference>
<evidence type="ECO:0000256" key="4">
    <source>
        <dbReference type="ARBA" id="ARBA00023002"/>
    </source>
</evidence>
<dbReference type="PANTHER" id="PTHR11709:SF502">
    <property type="entry name" value="MULTICOPPER OXIDASE"/>
    <property type="match status" value="1"/>
</dbReference>
<evidence type="ECO:0000256" key="3">
    <source>
        <dbReference type="ARBA" id="ARBA00022737"/>
    </source>
</evidence>
<dbReference type="FunFam" id="2.60.40.420:FF:000021">
    <property type="entry name" value="Extracellular dihydrogeodin oxidase/laccase"/>
    <property type="match status" value="1"/>
</dbReference>